<dbReference type="AlphaFoldDB" id="A0A931FHM2"/>
<evidence type="ECO:0000256" key="3">
    <source>
        <dbReference type="ARBA" id="ARBA00007588"/>
    </source>
</evidence>
<dbReference type="PANTHER" id="PTHR42802:SF1">
    <property type="entry name" value="L-ORNITHINE N(5)-MONOOXYGENASE"/>
    <property type="match status" value="1"/>
</dbReference>
<sequence>MPRSHDSTVHDSTTHPRSAPHGSARQPDPAANHPDPPYDLVGVGLGPFNLSLAALADGVDGLRSVFLDAKPEFSWHPGLLIDGARMQVPFLADLVSLVDPTSPWSFLAYLREQDRLFPFYFSEQWHLTRREYQDYCHWAASALPNCRFDSPVEAVRWDGRRRLFHVEIPGQPPLLARNLVLGVGTEPVVPAAFTALLDEGGPVLHSEDYLVSPHSPGTLADPTDNFSDITVVGSGQSGAEVFLDLLRRRGSSTGPRLRWITRSAALAPMEYSKLGLEHFTPDYTRYFHGLPGTVRDTLVPSQWQLYKAASAETLAAVHDALYDRTTGGVTPDVEIVPGTEIHSARSGPCGGLELRCAHAQSGADYTVRTDVAVLATGYAARRPALLDPLLDLIDWDDQDRYRVDLNHRVELRPDVTAGLYVQNAELHTHGVGTPDLGLGAHRAAVILNAVCADRLGRSVHRLPTRTAWTTFGRPRSADPVSDPGILHPDGPHPDDLHPDGQDPDARDRPAEHRHHEPEGHHPLPART</sequence>
<dbReference type="InterPro" id="IPR036188">
    <property type="entry name" value="FAD/NAD-bd_sf"/>
</dbReference>
<keyword evidence="10 17" id="KW-0503">Monooxygenase</keyword>
<evidence type="ECO:0000256" key="12">
    <source>
        <dbReference type="ARBA" id="ARBA00031158"/>
    </source>
</evidence>
<keyword evidence="6" id="KW-0285">Flavoprotein</keyword>
<evidence type="ECO:0000256" key="5">
    <source>
        <dbReference type="ARBA" id="ARBA00016406"/>
    </source>
</evidence>
<comment type="similarity">
    <text evidence="3">Belongs to the lysine N(6)-hydroxylase/L-ornithine N(5)-oxygenase family.</text>
</comment>
<dbReference type="Proteomes" id="UP000657385">
    <property type="component" value="Unassembled WGS sequence"/>
</dbReference>
<evidence type="ECO:0000313" key="18">
    <source>
        <dbReference type="Proteomes" id="UP000657385"/>
    </source>
</evidence>
<gene>
    <name evidence="17" type="ORF">I2501_37745</name>
</gene>
<evidence type="ECO:0000256" key="16">
    <source>
        <dbReference type="SAM" id="MobiDB-lite"/>
    </source>
</evidence>
<evidence type="ECO:0000256" key="7">
    <source>
        <dbReference type="ARBA" id="ARBA00022827"/>
    </source>
</evidence>
<reference evidence="17" key="1">
    <citation type="submission" date="2020-11" db="EMBL/GenBank/DDBJ databases">
        <title>Isolation and identification of active actinomycetes.</title>
        <authorList>
            <person name="Yu B."/>
        </authorList>
    </citation>
    <scope>NUCLEOTIDE SEQUENCE</scope>
    <source>
        <strain evidence="17">NEAU-YB345</strain>
    </source>
</reference>
<evidence type="ECO:0000256" key="1">
    <source>
        <dbReference type="ARBA" id="ARBA00001974"/>
    </source>
</evidence>
<comment type="caution">
    <text evidence="17">The sequence shown here is derived from an EMBL/GenBank/DDBJ whole genome shotgun (WGS) entry which is preliminary data.</text>
</comment>
<keyword evidence="8" id="KW-0521">NADP</keyword>
<feature type="compositionally biased region" description="Basic and acidic residues" evidence="16">
    <location>
        <begin position="489"/>
        <end position="521"/>
    </location>
</feature>
<organism evidence="17 18">
    <name type="scientific">Streptacidiphilus fuscans</name>
    <dbReference type="NCBI Taxonomy" id="2789292"/>
    <lineage>
        <taxon>Bacteria</taxon>
        <taxon>Bacillati</taxon>
        <taxon>Actinomycetota</taxon>
        <taxon>Actinomycetes</taxon>
        <taxon>Kitasatosporales</taxon>
        <taxon>Streptomycetaceae</taxon>
        <taxon>Streptacidiphilus</taxon>
    </lineage>
</organism>
<dbReference type="InterPro" id="IPR025700">
    <property type="entry name" value="Lys/Orn_oxygenase"/>
</dbReference>
<evidence type="ECO:0000256" key="9">
    <source>
        <dbReference type="ARBA" id="ARBA00023002"/>
    </source>
</evidence>
<evidence type="ECO:0000256" key="8">
    <source>
        <dbReference type="ARBA" id="ARBA00022857"/>
    </source>
</evidence>
<evidence type="ECO:0000256" key="14">
    <source>
        <dbReference type="ARBA" id="ARBA00032738"/>
    </source>
</evidence>
<comment type="cofactor">
    <cofactor evidence="1">
        <name>FAD</name>
        <dbReference type="ChEBI" id="CHEBI:57692"/>
    </cofactor>
</comment>
<dbReference type="Gene3D" id="3.50.50.60">
    <property type="entry name" value="FAD/NAD(P)-binding domain"/>
    <property type="match status" value="1"/>
</dbReference>
<keyword evidence="18" id="KW-1185">Reference proteome</keyword>
<feature type="region of interest" description="Disordered" evidence="16">
    <location>
        <begin position="1"/>
        <end position="37"/>
    </location>
</feature>
<accession>A0A931FHM2</accession>
<feature type="compositionally biased region" description="Basic and acidic residues" evidence="16">
    <location>
        <begin position="1"/>
        <end position="14"/>
    </location>
</feature>
<comment type="catalytic activity">
    <reaction evidence="15">
        <text>L-lysine + NADPH + O2 = N(6)-hydroxy-L-lysine + NADP(+) + H2O</text>
        <dbReference type="Rhea" id="RHEA:23228"/>
        <dbReference type="ChEBI" id="CHEBI:15377"/>
        <dbReference type="ChEBI" id="CHEBI:15379"/>
        <dbReference type="ChEBI" id="CHEBI:32551"/>
        <dbReference type="ChEBI" id="CHEBI:57783"/>
        <dbReference type="ChEBI" id="CHEBI:57820"/>
        <dbReference type="ChEBI" id="CHEBI:58349"/>
        <dbReference type="EC" id="1.14.13.59"/>
    </reaction>
</comment>
<dbReference type="PANTHER" id="PTHR42802">
    <property type="entry name" value="MONOOXYGENASE"/>
    <property type="match status" value="1"/>
</dbReference>
<dbReference type="EC" id="1.14.13.59" evidence="4"/>
<dbReference type="GO" id="GO:0047091">
    <property type="term" value="F:L-lysine 6-monooxygenase (NADPH) activity"/>
    <property type="evidence" value="ECO:0007669"/>
    <property type="project" value="UniProtKB-EC"/>
</dbReference>
<comment type="pathway">
    <text evidence="2">Siderophore biosynthesis.</text>
</comment>
<keyword evidence="7" id="KW-0274">FAD</keyword>
<evidence type="ECO:0000256" key="15">
    <source>
        <dbReference type="ARBA" id="ARBA00048407"/>
    </source>
</evidence>
<keyword evidence="9" id="KW-0560">Oxidoreductase</keyword>
<protein>
    <recommendedName>
        <fullName evidence="5">L-lysine N6-monooxygenase MbtG</fullName>
        <ecNumber evidence="4">1.14.13.59</ecNumber>
    </recommendedName>
    <alternativeName>
        <fullName evidence="14">Lysine 6-N-hydroxylase</fullName>
    </alternativeName>
    <alternativeName>
        <fullName evidence="13">Lysine N6-hydroxylase</fullName>
    </alternativeName>
    <alternativeName>
        <fullName evidence="11">Lysine-N-oxygenase</fullName>
    </alternativeName>
    <alternativeName>
        <fullName evidence="12">Mycobactin synthase protein G</fullName>
    </alternativeName>
</protein>
<evidence type="ECO:0000256" key="13">
    <source>
        <dbReference type="ARBA" id="ARBA00032493"/>
    </source>
</evidence>
<name>A0A931FHM2_9ACTN</name>
<dbReference type="SUPFAM" id="SSF51905">
    <property type="entry name" value="FAD/NAD(P)-binding domain"/>
    <property type="match status" value="2"/>
</dbReference>
<evidence type="ECO:0000256" key="4">
    <source>
        <dbReference type="ARBA" id="ARBA00013076"/>
    </source>
</evidence>
<evidence type="ECO:0000256" key="11">
    <source>
        <dbReference type="ARBA" id="ARBA00029939"/>
    </source>
</evidence>
<evidence type="ECO:0000256" key="6">
    <source>
        <dbReference type="ARBA" id="ARBA00022630"/>
    </source>
</evidence>
<proteinExistence type="inferred from homology"/>
<feature type="region of interest" description="Disordered" evidence="16">
    <location>
        <begin position="469"/>
        <end position="527"/>
    </location>
</feature>
<evidence type="ECO:0000256" key="10">
    <source>
        <dbReference type="ARBA" id="ARBA00023033"/>
    </source>
</evidence>
<evidence type="ECO:0000313" key="17">
    <source>
        <dbReference type="EMBL" id="MBF9073773.1"/>
    </source>
</evidence>
<dbReference type="Pfam" id="PF13434">
    <property type="entry name" value="Lys_Orn_oxgnase"/>
    <property type="match status" value="1"/>
</dbReference>
<evidence type="ECO:0000256" key="2">
    <source>
        <dbReference type="ARBA" id="ARBA00004924"/>
    </source>
</evidence>
<dbReference type="EMBL" id="JADPRT010000026">
    <property type="protein sequence ID" value="MBF9073773.1"/>
    <property type="molecule type" value="Genomic_DNA"/>
</dbReference>